<feature type="compositionally biased region" description="Polar residues" evidence="9">
    <location>
        <begin position="214"/>
        <end position="237"/>
    </location>
</feature>
<feature type="region of interest" description="Disordered" evidence="9">
    <location>
        <begin position="80"/>
        <end position="112"/>
    </location>
</feature>
<evidence type="ECO:0000256" key="1">
    <source>
        <dbReference type="ARBA" id="ARBA00004191"/>
    </source>
</evidence>
<dbReference type="InterPro" id="IPR019931">
    <property type="entry name" value="LPXTG_anchor"/>
</dbReference>
<keyword evidence="5" id="KW-0130">Cell adhesion</keyword>
<feature type="compositionally biased region" description="Gly residues" evidence="9">
    <location>
        <begin position="80"/>
        <end position="95"/>
    </location>
</feature>
<dbReference type="InterPro" id="IPR006311">
    <property type="entry name" value="TAT_signal"/>
</dbReference>
<reference evidence="13 14" key="1">
    <citation type="submission" date="2023-07" db="EMBL/GenBank/DDBJ databases">
        <title>Comparative genomics of wheat-associated soil bacteria to identify genetic determinants of phenazine resistance.</title>
        <authorList>
            <person name="Mouncey N."/>
        </authorList>
    </citation>
    <scope>NUCLEOTIDE SEQUENCE [LARGE SCALE GENOMIC DNA]</scope>
    <source>
        <strain evidence="13 14">V2I4</strain>
    </source>
</reference>
<evidence type="ECO:0000256" key="6">
    <source>
        <dbReference type="ARBA" id="ARBA00023087"/>
    </source>
</evidence>
<evidence type="ECO:0000256" key="5">
    <source>
        <dbReference type="ARBA" id="ARBA00022889"/>
    </source>
</evidence>
<sequence>MRQVTRKGLMTVAAATGVLAATGGYAQADSGAHGSASDSPGVLSGNSVQAPVHAPVNVCGNTVNVVGVLNPAVGNKCANKGGGSGHHHSGGGSHAGGHTSNSPGVGSGNHVQVPVDVPVNVCGNSVSVGGVGNAATGNDCSNSGGGHGSTPPGYGEHNPPGKPGQPGDPGDPGRPGQPGKPGQPGDPGNPGDPGRPGGPGGDGGPGRDGGVDLGSSNPNDPGAQAVSQPKGSEQLAQTGSELPLGLALPVGAGALLVGAVLYRKARASV</sequence>
<dbReference type="PROSITE" id="PS51884">
    <property type="entry name" value="CHAPLIN"/>
    <property type="match status" value="2"/>
</dbReference>
<dbReference type="Proteomes" id="UP001230328">
    <property type="component" value="Unassembled WGS sequence"/>
</dbReference>
<feature type="chain" id="PRO_5045331908" description="DUF320 domain-containing protein" evidence="10">
    <location>
        <begin position="29"/>
        <end position="269"/>
    </location>
</feature>
<dbReference type="Pfam" id="PF03777">
    <property type="entry name" value="ChpA-C"/>
    <property type="match status" value="2"/>
</dbReference>
<evidence type="ECO:0000256" key="10">
    <source>
        <dbReference type="SAM" id="SignalP"/>
    </source>
</evidence>
<keyword evidence="14" id="KW-1185">Reference proteome</keyword>
<gene>
    <name evidence="13" type="ORF">QF035_008178</name>
</gene>
<organism evidence="13 14">
    <name type="scientific">Streptomyces umbrinus</name>
    <dbReference type="NCBI Taxonomy" id="67370"/>
    <lineage>
        <taxon>Bacteria</taxon>
        <taxon>Bacillati</taxon>
        <taxon>Actinomycetota</taxon>
        <taxon>Actinomycetes</taxon>
        <taxon>Kitasatosporales</taxon>
        <taxon>Streptomycetaceae</taxon>
        <taxon>Streptomyces</taxon>
        <taxon>Streptomyces phaeochromogenes group</taxon>
    </lineage>
</organism>
<dbReference type="PROSITE" id="PS50847">
    <property type="entry name" value="GRAM_POS_ANCHORING"/>
    <property type="match status" value="1"/>
</dbReference>
<keyword evidence="3" id="KW-0964">Secreted</keyword>
<keyword evidence="2" id="KW-0134">Cell wall</keyword>
<dbReference type="PROSITE" id="PS51318">
    <property type="entry name" value="TAT"/>
    <property type="match status" value="1"/>
</dbReference>
<evidence type="ECO:0000313" key="13">
    <source>
        <dbReference type="EMBL" id="MDQ1030596.1"/>
    </source>
</evidence>
<evidence type="ECO:0008006" key="15">
    <source>
        <dbReference type="Google" id="ProtNLM"/>
    </source>
</evidence>
<feature type="domain" description="Chaplin" evidence="12">
    <location>
        <begin position="39"/>
        <end position="79"/>
    </location>
</feature>
<evidence type="ECO:0000256" key="3">
    <source>
        <dbReference type="ARBA" id="ARBA00022525"/>
    </source>
</evidence>
<evidence type="ECO:0000256" key="2">
    <source>
        <dbReference type="ARBA" id="ARBA00022512"/>
    </source>
</evidence>
<evidence type="ECO:0000256" key="9">
    <source>
        <dbReference type="SAM" id="MobiDB-lite"/>
    </source>
</evidence>
<name>A0ABU0T6J3_9ACTN</name>
<feature type="signal peptide" evidence="10">
    <location>
        <begin position="1"/>
        <end position="28"/>
    </location>
</feature>
<feature type="region of interest" description="Disordered" evidence="9">
    <location>
        <begin position="139"/>
        <end position="237"/>
    </location>
</feature>
<dbReference type="EMBL" id="JAUSZI010000002">
    <property type="protein sequence ID" value="MDQ1030596.1"/>
    <property type="molecule type" value="Genomic_DNA"/>
</dbReference>
<proteinExistence type="predicted"/>
<feature type="compositionally biased region" description="Gly residues" evidence="9">
    <location>
        <begin position="194"/>
        <end position="212"/>
    </location>
</feature>
<evidence type="ECO:0000256" key="4">
    <source>
        <dbReference type="ARBA" id="ARBA00022729"/>
    </source>
</evidence>
<evidence type="ECO:0000313" key="14">
    <source>
        <dbReference type="Proteomes" id="UP001230328"/>
    </source>
</evidence>
<feature type="domain" description="Gram-positive cocci surface proteins LPxTG" evidence="11">
    <location>
        <begin position="235"/>
        <end position="269"/>
    </location>
</feature>
<evidence type="ECO:0000256" key="7">
    <source>
        <dbReference type="ARBA" id="ARBA00023088"/>
    </source>
</evidence>
<keyword evidence="6 8" id="KW-0034">Amyloid</keyword>
<accession>A0ABU0T6J3</accession>
<dbReference type="RefSeq" id="WP_307526309.1">
    <property type="nucleotide sequence ID" value="NZ_JAUSZI010000002.1"/>
</dbReference>
<dbReference type="InterPro" id="IPR005528">
    <property type="entry name" value="ChpA-H"/>
</dbReference>
<evidence type="ECO:0000259" key="12">
    <source>
        <dbReference type="PROSITE" id="PS51884"/>
    </source>
</evidence>
<evidence type="ECO:0000259" key="11">
    <source>
        <dbReference type="PROSITE" id="PS50847"/>
    </source>
</evidence>
<protein>
    <recommendedName>
        <fullName evidence="15">DUF320 domain-containing protein</fullName>
    </recommendedName>
</protein>
<keyword evidence="7" id="KW-0572">Peptidoglycan-anchor</keyword>
<comment type="caution">
    <text evidence="13">The sequence shown here is derived from an EMBL/GenBank/DDBJ whole genome shotgun (WGS) entry which is preliminary data.</text>
</comment>
<keyword evidence="4 10" id="KW-0732">Signal</keyword>
<feature type="domain" description="Chaplin" evidence="12">
    <location>
        <begin position="102"/>
        <end position="142"/>
    </location>
</feature>
<evidence type="ECO:0000256" key="8">
    <source>
        <dbReference type="PROSITE-ProRule" id="PRU01232"/>
    </source>
</evidence>
<comment type="subcellular location">
    <subcellularLocation>
        <location evidence="1">Secreted</location>
        <location evidence="1">Cell wall</location>
    </subcellularLocation>
</comment>